<evidence type="ECO:0000256" key="14">
    <source>
        <dbReference type="SAM" id="Coils"/>
    </source>
</evidence>
<keyword evidence="7" id="KW-0520">NAD</keyword>
<feature type="domain" description="Deacetylase sirtuin-type" evidence="16">
    <location>
        <begin position="242"/>
        <end position="504"/>
    </location>
</feature>
<feature type="binding site" evidence="13">
    <location>
        <position position="409"/>
    </location>
    <ligand>
        <name>Zn(2+)</name>
        <dbReference type="ChEBI" id="CHEBI:29105"/>
    </ligand>
</feature>
<dbReference type="InterPro" id="IPR003958">
    <property type="entry name" value="CBFA_NFYB_domain"/>
</dbReference>
<evidence type="ECO:0000256" key="7">
    <source>
        <dbReference type="ARBA" id="ARBA00023027"/>
    </source>
</evidence>
<evidence type="ECO:0000256" key="15">
    <source>
        <dbReference type="SAM" id="MobiDB-lite"/>
    </source>
</evidence>
<evidence type="ECO:0000256" key="12">
    <source>
        <dbReference type="ARBA" id="ARBA00079659"/>
    </source>
</evidence>
<dbReference type="Gene3D" id="3.30.1600.10">
    <property type="entry name" value="SIR2/SIRT2 'Small Domain"/>
    <property type="match status" value="1"/>
</dbReference>
<dbReference type="GO" id="GO:0046872">
    <property type="term" value="F:metal ion binding"/>
    <property type="evidence" value="ECO:0007669"/>
    <property type="project" value="UniProtKB-KW"/>
</dbReference>
<dbReference type="PROSITE" id="PS50305">
    <property type="entry name" value="SIRTUIN"/>
    <property type="match status" value="1"/>
</dbReference>
<proteinExistence type="inferred from homology"/>
<dbReference type="FunFam" id="1.10.20.10:FF:000019">
    <property type="entry name" value="Negative cofactor 2 beta"/>
    <property type="match status" value="1"/>
</dbReference>
<dbReference type="EMBL" id="JAANBB010000160">
    <property type="protein sequence ID" value="KAF7548045.1"/>
    <property type="molecule type" value="Genomic_DNA"/>
</dbReference>
<dbReference type="PANTHER" id="PTHR11085">
    <property type="entry name" value="NAD-DEPENDENT PROTEIN DEACYLASE SIRTUIN-5, MITOCHONDRIAL-RELATED"/>
    <property type="match status" value="1"/>
</dbReference>
<dbReference type="AlphaFoldDB" id="A0A9P5H8K1"/>
<comment type="cofactor">
    <cofactor evidence="1">
        <name>Zn(2+)</name>
        <dbReference type="ChEBI" id="CHEBI:29105"/>
    </cofactor>
</comment>
<evidence type="ECO:0000256" key="2">
    <source>
        <dbReference type="ARBA" id="ARBA00004123"/>
    </source>
</evidence>
<feature type="compositionally biased region" description="Basic residues" evidence="15">
    <location>
        <begin position="205"/>
        <end position="216"/>
    </location>
</feature>
<evidence type="ECO:0000256" key="1">
    <source>
        <dbReference type="ARBA" id="ARBA00001947"/>
    </source>
</evidence>
<evidence type="ECO:0000256" key="11">
    <source>
        <dbReference type="ARBA" id="ARBA00072420"/>
    </source>
</evidence>
<evidence type="ECO:0000256" key="10">
    <source>
        <dbReference type="ARBA" id="ARBA00065193"/>
    </source>
</evidence>
<comment type="similarity">
    <text evidence="3">Belongs to the sirtuin family. Class I subfamily.</text>
</comment>
<evidence type="ECO:0000259" key="16">
    <source>
        <dbReference type="PROSITE" id="PS50305"/>
    </source>
</evidence>
<dbReference type="Gene3D" id="1.10.20.10">
    <property type="entry name" value="Histone, subunit A"/>
    <property type="match status" value="1"/>
</dbReference>
<dbReference type="InterPro" id="IPR050134">
    <property type="entry name" value="NAD-dep_sirtuin_deacylases"/>
</dbReference>
<feature type="binding site" evidence="13">
    <location>
        <position position="404"/>
    </location>
    <ligand>
        <name>Zn(2+)</name>
        <dbReference type="ChEBI" id="CHEBI:29105"/>
    </ligand>
</feature>
<evidence type="ECO:0000256" key="5">
    <source>
        <dbReference type="ARBA" id="ARBA00022723"/>
    </source>
</evidence>
<dbReference type="CDD" id="cd22905">
    <property type="entry name" value="HFD_Dr1"/>
    <property type="match status" value="1"/>
</dbReference>
<dbReference type="SUPFAM" id="SSF52467">
    <property type="entry name" value="DHS-like NAD/FAD-binding domain"/>
    <property type="match status" value="1"/>
</dbReference>
<protein>
    <recommendedName>
        <fullName evidence="11">NCT transcriptional regulatory complex subunit B</fullName>
    </recommendedName>
    <alternativeName>
        <fullName evidence="12">Negative cofactor 2 B</fullName>
    </alternativeName>
</protein>
<dbReference type="InterPro" id="IPR026590">
    <property type="entry name" value="Ssirtuin_cat_dom"/>
</dbReference>
<dbReference type="CDD" id="cd01408">
    <property type="entry name" value="SIRT1"/>
    <property type="match status" value="1"/>
</dbReference>
<dbReference type="Proteomes" id="UP000722485">
    <property type="component" value="Unassembled WGS sequence"/>
</dbReference>
<comment type="caution">
    <text evidence="17">The sequence shown here is derived from an EMBL/GenBank/DDBJ whole genome shotgun (WGS) entry which is preliminary data.</text>
</comment>
<feature type="binding site" evidence="13">
    <location>
        <position position="380"/>
    </location>
    <ligand>
        <name>Zn(2+)</name>
        <dbReference type="ChEBI" id="CHEBI:29105"/>
    </ligand>
</feature>
<name>A0A9P5H8K1_9HYPO</name>
<feature type="compositionally biased region" description="Polar residues" evidence="15">
    <location>
        <begin position="639"/>
        <end position="656"/>
    </location>
</feature>
<gene>
    <name evidence="17" type="ORF">G7Z17_g7320</name>
</gene>
<comment type="function">
    <text evidence="9">Part of the NCT transcriptional regulatory complex that acts as a key regulator of ergosterol biosynthesis and the azole exporter cdr1B. The NCT complex binds the promoters of genes linked to azole susceptibility, and especially represses the expression of cdr1B transporter.</text>
</comment>
<keyword evidence="5 13" id="KW-0479">Metal-binding</keyword>
<evidence type="ECO:0000256" key="9">
    <source>
        <dbReference type="ARBA" id="ARBA00053814"/>
    </source>
</evidence>
<evidence type="ECO:0000256" key="8">
    <source>
        <dbReference type="ARBA" id="ARBA00023242"/>
    </source>
</evidence>
<keyword evidence="6 13" id="KW-0862">Zinc</keyword>
<accession>A0A9P5H8K1</accession>
<feature type="region of interest" description="Disordered" evidence="15">
    <location>
        <begin position="582"/>
        <end position="668"/>
    </location>
</feature>
<evidence type="ECO:0000313" key="17">
    <source>
        <dbReference type="EMBL" id="KAF7548045.1"/>
    </source>
</evidence>
<feature type="compositionally biased region" description="Basic and acidic residues" evidence="15">
    <location>
        <begin position="590"/>
        <end position="620"/>
    </location>
</feature>
<keyword evidence="18" id="KW-1185">Reference proteome</keyword>
<feature type="binding site" evidence="13">
    <location>
        <position position="383"/>
    </location>
    <ligand>
        <name>Zn(2+)</name>
        <dbReference type="ChEBI" id="CHEBI:29105"/>
    </ligand>
</feature>
<evidence type="ECO:0000256" key="4">
    <source>
        <dbReference type="ARBA" id="ARBA00022679"/>
    </source>
</evidence>
<dbReference type="GO" id="GO:0070403">
    <property type="term" value="F:NAD+ binding"/>
    <property type="evidence" value="ECO:0007669"/>
    <property type="project" value="InterPro"/>
</dbReference>
<dbReference type="OrthoDB" id="420264at2759"/>
<dbReference type="PANTHER" id="PTHR11085:SF6">
    <property type="entry name" value="NAD-DEPENDENT PROTEIN DEACETYLASE SIRTUIN-2"/>
    <property type="match status" value="1"/>
</dbReference>
<dbReference type="GO" id="GO:0046982">
    <property type="term" value="F:protein heterodimerization activity"/>
    <property type="evidence" value="ECO:0007669"/>
    <property type="project" value="InterPro"/>
</dbReference>
<feature type="active site" description="Proton acceptor" evidence="13">
    <location>
        <position position="372"/>
    </location>
</feature>
<reference evidence="17" key="1">
    <citation type="submission" date="2020-03" db="EMBL/GenBank/DDBJ databases">
        <title>Draft Genome Sequence of Cylindrodendrum hubeiense.</title>
        <authorList>
            <person name="Buettner E."/>
            <person name="Kellner H."/>
        </authorList>
    </citation>
    <scope>NUCLEOTIDE SEQUENCE</scope>
    <source>
        <strain evidence="17">IHI 201604</strain>
    </source>
</reference>
<dbReference type="GO" id="GO:0017136">
    <property type="term" value="F:histone deacetylase activity, NAD-dependent"/>
    <property type="evidence" value="ECO:0007669"/>
    <property type="project" value="TreeGrafter"/>
</dbReference>
<keyword evidence="8" id="KW-0539">Nucleus</keyword>
<dbReference type="InterPro" id="IPR003000">
    <property type="entry name" value="Sirtuin"/>
</dbReference>
<dbReference type="InterPro" id="IPR029035">
    <property type="entry name" value="DHS-like_NAD/FAD-binding_dom"/>
</dbReference>
<comment type="subunit">
    <text evidence="10">Forms the NCT transcriptional regulatory complex with nctA and mot1.</text>
</comment>
<evidence type="ECO:0000256" key="13">
    <source>
        <dbReference type="PROSITE-ProRule" id="PRU00236"/>
    </source>
</evidence>
<feature type="coiled-coil region" evidence="14">
    <location>
        <begin position="517"/>
        <end position="544"/>
    </location>
</feature>
<dbReference type="SUPFAM" id="SSF47113">
    <property type="entry name" value="Histone-fold"/>
    <property type="match status" value="1"/>
</dbReference>
<organism evidence="17 18">
    <name type="scientific">Cylindrodendrum hubeiense</name>
    <dbReference type="NCBI Taxonomy" id="595255"/>
    <lineage>
        <taxon>Eukaryota</taxon>
        <taxon>Fungi</taxon>
        <taxon>Dikarya</taxon>
        <taxon>Ascomycota</taxon>
        <taxon>Pezizomycotina</taxon>
        <taxon>Sordariomycetes</taxon>
        <taxon>Hypocreomycetidae</taxon>
        <taxon>Hypocreales</taxon>
        <taxon>Nectriaceae</taxon>
        <taxon>Cylindrodendrum</taxon>
    </lineage>
</organism>
<evidence type="ECO:0000256" key="6">
    <source>
        <dbReference type="ARBA" id="ARBA00022833"/>
    </source>
</evidence>
<comment type="subcellular location">
    <subcellularLocation>
        <location evidence="2">Nucleus</location>
    </subcellularLocation>
</comment>
<evidence type="ECO:0000256" key="3">
    <source>
        <dbReference type="ARBA" id="ARBA00006924"/>
    </source>
</evidence>
<sequence length="668" mass="73514">MSSLESSSHLLATHIYFPSASPSLQRLIYPYAVAYLSSLHHAKAGSRSLLGEVRRWHQSAAALTSDPDLSLTLTFIANDDLSLPKATVQKIVTEILPPQAGVAFAKEARDLLIECCVEFITLISSEANEISEKEAKKTIACDHITKALEQLGFTDYVPAVMEAAAEHKETQKGREKKADKFANSGMSMEELARLQEEQFAQARERHGRRRRNRNKPGPRVPRWAARRMGQDESSLVDGSPPKTLTDRSLPAVAEYIKSGDAKRIVVLTGAGISTAAGIPDFRSPKTGLYNNLARLNLPYAEAVFDISYFRRHPEPFYVLAKELYPGKFHPTVSHAFIALLARKGLLQMLFTQNIDCLERAAGVPSDKIIEAHGSFATQRCIECKVEFPDDKIKEHVFKGEVPRCNEKDCDGLVKPDIVFFGEALPKVFDNNTYQAAMADLVLIIGTSLSVYPFAGLPEMSMPGKPRVLFNMERVGQIGNRADDVIELGSCDAGIRKLADELGWRDELEQLWREIVGEKEAERQLGEQIKAEENLEDEVEKLAAEIESVVVFKDDGSYNDAKVEEGHVARMASILEIAKPGKVSEAGNAKTDGEKDSERDGEKDDEKDDKKDEKGNVKLDADPANNGDQQEAISSPPAPTSSNESAPSEPEQIQPTEAGNVGEVTRGAN</sequence>
<dbReference type="InterPro" id="IPR026591">
    <property type="entry name" value="Sirtuin_cat_small_dom_sf"/>
</dbReference>
<feature type="region of interest" description="Disordered" evidence="15">
    <location>
        <begin position="201"/>
        <end position="243"/>
    </location>
</feature>
<dbReference type="Pfam" id="PF00808">
    <property type="entry name" value="CBFD_NFYB_HMF"/>
    <property type="match status" value="1"/>
</dbReference>
<dbReference type="Gene3D" id="3.40.50.1220">
    <property type="entry name" value="TPP-binding domain"/>
    <property type="match status" value="1"/>
</dbReference>
<keyword evidence="14" id="KW-0175">Coiled coil</keyword>
<evidence type="ECO:0000313" key="18">
    <source>
        <dbReference type="Proteomes" id="UP000722485"/>
    </source>
</evidence>
<dbReference type="GO" id="GO:0005634">
    <property type="term" value="C:nucleus"/>
    <property type="evidence" value="ECO:0007669"/>
    <property type="project" value="UniProtKB-SubCell"/>
</dbReference>
<dbReference type="InterPro" id="IPR009072">
    <property type="entry name" value="Histone-fold"/>
</dbReference>
<dbReference type="Pfam" id="PF02146">
    <property type="entry name" value="SIR2"/>
    <property type="match status" value="1"/>
</dbReference>
<keyword evidence="4" id="KW-0808">Transferase</keyword>